<proteinExistence type="predicted"/>
<dbReference type="PROSITE" id="PS51257">
    <property type="entry name" value="PROKAR_LIPOPROTEIN"/>
    <property type="match status" value="1"/>
</dbReference>
<dbReference type="RefSeq" id="WP_040008640.1">
    <property type="nucleotide sequence ID" value="NZ_CP009574.1"/>
</dbReference>
<dbReference type="HOGENOM" id="CLU_1832230_0_0_6"/>
<name>A0A097ENK4_9GAMM</name>
<protein>
    <recommendedName>
        <fullName evidence="4">Lipoprotein</fullName>
    </recommendedName>
</protein>
<evidence type="ECO:0000256" key="1">
    <source>
        <dbReference type="SAM" id="SignalP"/>
    </source>
</evidence>
<gene>
    <name evidence="2" type="ORF">LO80_03620</name>
</gene>
<evidence type="ECO:0000313" key="3">
    <source>
        <dbReference type="Proteomes" id="UP000029672"/>
    </source>
</evidence>
<dbReference type="Proteomes" id="UP000029672">
    <property type="component" value="Chromosome"/>
</dbReference>
<accession>A0A097ENK4</accession>
<evidence type="ECO:0008006" key="4">
    <source>
        <dbReference type="Google" id="ProtNLM"/>
    </source>
</evidence>
<organism evidence="2 3">
    <name type="scientific">Candidatus Francisella endociliophora</name>
    <dbReference type="NCBI Taxonomy" id="653937"/>
    <lineage>
        <taxon>Bacteria</taxon>
        <taxon>Pseudomonadati</taxon>
        <taxon>Pseudomonadota</taxon>
        <taxon>Gammaproteobacteria</taxon>
        <taxon>Thiotrichales</taxon>
        <taxon>Francisellaceae</taxon>
        <taxon>Francisella</taxon>
    </lineage>
</organism>
<sequence length="142" mass="15086">MKKIKLVLCAAGVSMLVGCSNTQMAVTGLALAGAAAGYMAYGWMNDPDASNAFEKTPKEVTQVVNGVLKENGYKVIKTETNDKDNTNSTELVNSAGKKVNVAISPVDNNPNQAKVYIKGTSFDGISKAESQILMNKINKQLV</sequence>
<feature type="chain" id="PRO_5001934870" description="Lipoprotein" evidence="1">
    <location>
        <begin position="26"/>
        <end position="142"/>
    </location>
</feature>
<feature type="signal peptide" evidence="1">
    <location>
        <begin position="1"/>
        <end position="25"/>
    </location>
</feature>
<keyword evidence="3" id="KW-1185">Reference proteome</keyword>
<dbReference type="STRING" id="1547445.LO80_03620"/>
<reference evidence="2 3" key="1">
    <citation type="submission" date="2014-10" db="EMBL/GenBank/DDBJ databases">
        <title>Whole genome sequence of Francisella endociliophora strain FSC1006, isolated from a laboratory culture of the marine ciliate Euplotes raikovi.</title>
        <authorList>
            <person name="Granberg M."/>
            <person name="Backman S."/>
            <person name="Lundmark E."/>
            <person name="Nilsson E."/>
            <person name="Karlsson E."/>
            <person name="Thelaus J."/>
            <person name="Ohrman C."/>
            <person name="Larkeryd A."/>
            <person name="Stenberg P."/>
        </authorList>
    </citation>
    <scope>NUCLEOTIDE SEQUENCE [LARGE SCALE GENOMIC DNA]</scope>
    <source>
        <strain evidence="2 3">FSC1006</strain>
    </source>
</reference>
<dbReference type="KEGG" id="frf:LO80_03620"/>
<dbReference type="AlphaFoldDB" id="A0A097ENK4"/>
<dbReference type="OrthoDB" id="5604616at2"/>
<keyword evidence="1" id="KW-0732">Signal</keyword>
<dbReference type="EMBL" id="CP009574">
    <property type="protein sequence ID" value="AIT09145.1"/>
    <property type="molecule type" value="Genomic_DNA"/>
</dbReference>
<evidence type="ECO:0000313" key="2">
    <source>
        <dbReference type="EMBL" id="AIT09145.1"/>
    </source>
</evidence>